<dbReference type="CDD" id="cd14507">
    <property type="entry name" value="PTP-MTM-like"/>
    <property type="match status" value="1"/>
</dbReference>
<feature type="active site" description="Phosphocysteine intermediate" evidence="2">
    <location>
        <position position="424"/>
    </location>
</feature>
<dbReference type="PANTHER" id="PTHR10807">
    <property type="entry name" value="MYOTUBULARIN-RELATED"/>
    <property type="match status" value="1"/>
</dbReference>
<dbReference type="Pfam" id="PF06602">
    <property type="entry name" value="Myotub-related"/>
    <property type="match status" value="1"/>
</dbReference>
<evidence type="ECO:0000313" key="6">
    <source>
        <dbReference type="EMBL" id="KAL3117253.1"/>
    </source>
</evidence>
<evidence type="ECO:0000259" key="5">
    <source>
        <dbReference type="PROSITE" id="PS51339"/>
    </source>
</evidence>
<feature type="region of interest" description="Disordered" evidence="4">
    <location>
        <begin position="26"/>
        <end position="50"/>
    </location>
</feature>
<dbReference type="InterPro" id="IPR011993">
    <property type="entry name" value="PH-like_dom_sf"/>
</dbReference>
<keyword evidence="7" id="KW-1185">Reference proteome</keyword>
<evidence type="ECO:0000313" key="7">
    <source>
        <dbReference type="Proteomes" id="UP001620626"/>
    </source>
</evidence>
<dbReference type="Gene3D" id="2.30.29.30">
    <property type="entry name" value="Pleckstrin-homology domain (PH domain)/Phosphotyrosine-binding domain (PTB)"/>
    <property type="match status" value="1"/>
</dbReference>
<evidence type="ECO:0000256" key="1">
    <source>
        <dbReference type="ARBA" id="ARBA00007471"/>
    </source>
</evidence>
<dbReference type="PANTHER" id="PTHR10807:SF128">
    <property type="entry name" value="PHOSPHATIDYLINOSITOL-3,5-BISPHOSPHATE 3-PHOSPHATASE"/>
    <property type="match status" value="1"/>
</dbReference>
<evidence type="ECO:0000256" key="3">
    <source>
        <dbReference type="PIRSR" id="PIRSR630564-2"/>
    </source>
</evidence>
<reference evidence="6 7" key="1">
    <citation type="submission" date="2024-10" db="EMBL/GenBank/DDBJ databases">
        <authorList>
            <person name="Kim D."/>
        </authorList>
    </citation>
    <scope>NUCLEOTIDE SEQUENCE [LARGE SCALE GENOMIC DNA]</scope>
    <source>
        <strain evidence="6">BH-2024</strain>
    </source>
</reference>
<evidence type="ECO:0000256" key="4">
    <source>
        <dbReference type="SAM" id="MobiDB-lite"/>
    </source>
</evidence>
<dbReference type="InterPro" id="IPR029021">
    <property type="entry name" value="Prot-tyrosine_phosphatase-like"/>
</dbReference>
<feature type="compositionally biased region" description="Polar residues" evidence="4">
    <location>
        <begin position="26"/>
        <end position="40"/>
    </location>
</feature>
<dbReference type="PROSITE" id="PS00383">
    <property type="entry name" value="TYR_PHOSPHATASE_1"/>
    <property type="match status" value="1"/>
</dbReference>
<proteinExistence type="inferred from homology"/>
<sequence>MSVNNNNRFSYVQAIGLQLEDNTLSFSPKTKKGASSSDGENSQHFRDGASFSSDGTATIVVGPTDFGNLDWLLPGEQLKHEERSVAYDRADRPGQLVAGHVLITNYRLRFESAWPQNESISFDVTLGCVSKVDKFGFRNVRRKGGGLSGNGDPYGIELNCKDMRNVRFIHRREAHSRRAMYNCLRKYAFPNTNRLPFFATLFCEKFNHDGWALFDIVKEFERQKVPQMAWRLSHINSEYKFAGTYPSLFYVPSDVFKCADPDEFLFSVAEFRSKQRIPVLSWFDCHTFAALVRSSQPLVGALSRKSADDQIYVEMIIGANPNSTSLIILDARPKINARANMANGGGFENYPCCAIQFMEIQNIHEVRKSLRRLKDACFPRIRQKYFQRTLEETKWLAHLQTILEAAAQAAREIRLKRNSVLVHCSDGWDRTAQITSLSMLQLDSFYRTIEGFAVLVDKEWCSFGHKFAQRIGHGQEKPDDAERSPIFVQFVDCVWQLYNQFTSAFEFNVRFLKTLLDELYSCRFGTFLYNNERERHDLEVKLNTVSLWSFILDNKQCFVNPKYDAEANLDDFMLQQSLVHPLFWTDYYCRYSQLVPHENEDILSITSSSKPNTPLGQMPSNEFGIEMDEKLEKNQGSDRNATVGISHNFDRIPSAIAAQPLPKWKANGQKQAPQVLVSELKQHLRKQRHSPPGSPTEQTTRV</sequence>
<dbReference type="AlphaFoldDB" id="A0ABD2LQ79"/>
<dbReference type="InterPro" id="IPR030564">
    <property type="entry name" value="Myotubularin"/>
</dbReference>
<dbReference type="InterPro" id="IPR016130">
    <property type="entry name" value="Tyr_Pase_AS"/>
</dbReference>
<comment type="caution">
    <text evidence="6">The sequence shown here is derived from an EMBL/GenBank/DDBJ whole genome shotgun (WGS) entry which is preliminary data.</text>
</comment>
<evidence type="ECO:0000256" key="2">
    <source>
        <dbReference type="PIRSR" id="PIRSR630564-1"/>
    </source>
</evidence>
<dbReference type="PROSITE" id="PS51339">
    <property type="entry name" value="PPASE_MYOTUBULARIN"/>
    <property type="match status" value="1"/>
</dbReference>
<name>A0ABD2LQ79_9BILA</name>
<dbReference type="EMBL" id="JBICBT010000334">
    <property type="protein sequence ID" value="KAL3117253.1"/>
    <property type="molecule type" value="Genomic_DNA"/>
</dbReference>
<feature type="domain" description="Myotubularin phosphatase" evidence="5">
    <location>
        <begin position="210"/>
        <end position="588"/>
    </location>
</feature>
<organism evidence="6 7">
    <name type="scientific">Heterodera trifolii</name>
    <dbReference type="NCBI Taxonomy" id="157864"/>
    <lineage>
        <taxon>Eukaryota</taxon>
        <taxon>Metazoa</taxon>
        <taxon>Ecdysozoa</taxon>
        <taxon>Nematoda</taxon>
        <taxon>Chromadorea</taxon>
        <taxon>Rhabditida</taxon>
        <taxon>Tylenchina</taxon>
        <taxon>Tylenchomorpha</taxon>
        <taxon>Tylenchoidea</taxon>
        <taxon>Heteroderidae</taxon>
        <taxon>Heteroderinae</taxon>
        <taxon>Heterodera</taxon>
    </lineage>
</organism>
<dbReference type="InterPro" id="IPR010569">
    <property type="entry name" value="Myotubularin-like_Pase_dom"/>
</dbReference>
<gene>
    <name evidence="6" type="ORF">niasHT_007656</name>
</gene>
<feature type="binding site" evidence="3">
    <location>
        <begin position="362"/>
        <end position="363"/>
    </location>
    <ligand>
        <name>substrate</name>
    </ligand>
</feature>
<accession>A0ABD2LQ79</accession>
<protein>
    <recommendedName>
        <fullName evidence="5">Myotubularin phosphatase domain-containing protein</fullName>
    </recommendedName>
</protein>
<dbReference type="SUPFAM" id="SSF52799">
    <property type="entry name" value="(Phosphotyrosine protein) phosphatases II"/>
    <property type="match status" value="1"/>
</dbReference>
<feature type="region of interest" description="Disordered" evidence="4">
    <location>
        <begin position="681"/>
        <end position="702"/>
    </location>
</feature>
<dbReference type="SUPFAM" id="SSF50729">
    <property type="entry name" value="PH domain-like"/>
    <property type="match status" value="1"/>
</dbReference>
<dbReference type="Proteomes" id="UP001620626">
    <property type="component" value="Unassembled WGS sequence"/>
</dbReference>
<comment type="similarity">
    <text evidence="1">Belongs to the protein-tyrosine phosphatase family. Non-receptor class myotubularin subfamily.</text>
</comment>
<feature type="binding site" evidence="3">
    <location>
        <begin position="424"/>
        <end position="430"/>
    </location>
    <ligand>
        <name>substrate</name>
    </ligand>
</feature>